<dbReference type="RefSeq" id="WP_148958297.1">
    <property type="nucleotide sequence ID" value="NZ_QSND01000005.1"/>
</dbReference>
<protein>
    <submittedName>
        <fullName evidence="1">Uncharacterized protein</fullName>
    </submittedName>
</protein>
<proteinExistence type="predicted"/>
<accession>A0A5M8RKD2</accession>
<dbReference type="Proteomes" id="UP000324326">
    <property type="component" value="Unassembled WGS sequence"/>
</dbReference>
<organism evidence="1 2">
    <name type="scientific">Bacillus swezeyi</name>
    <dbReference type="NCBI Taxonomy" id="1925020"/>
    <lineage>
        <taxon>Bacteria</taxon>
        <taxon>Bacillati</taxon>
        <taxon>Bacillota</taxon>
        <taxon>Bacilli</taxon>
        <taxon>Bacillales</taxon>
        <taxon>Bacillaceae</taxon>
        <taxon>Bacillus</taxon>
    </lineage>
</organism>
<comment type="caution">
    <text evidence="1">The sequence shown here is derived from an EMBL/GenBank/DDBJ whole genome shotgun (WGS) entry which is preliminary data.</text>
</comment>
<dbReference type="EMBL" id="QSND01000005">
    <property type="protein sequence ID" value="KAA6447573.1"/>
    <property type="molecule type" value="Genomic_DNA"/>
</dbReference>
<gene>
    <name evidence="1" type="ORF">DX927_20060</name>
</gene>
<evidence type="ECO:0000313" key="1">
    <source>
        <dbReference type="EMBL" id="KAA6447573.1"/>
    </source>
</evidence>
<name>A0A5M8RKD2_9BACI</name>
<sequence length="127" mass="14244">MGKLDLKLIAGQLVIDMGQTADDRFKHRGYNGQPAIYDCDEICVPTIGTVELSEEQLKKIELAYTNGHKCDYCEGYADKVRPSPFMVDVGASMCKECWDGTKEEYAASTGEHIGDFENYPHWKEGVK</sequence>
<dbReference type="AlphaFoldDB" id="A0A5M8RKD2"/>
<evidence type="ECO:0000313" key="2">
    <source>
        <dbReference type="Proteomes" id="UP000324326"/>
    </source>
</evidence>
<reference evidence="1 2" key="1">
    <citation type="submission" date="2018-08" db="EMBL/GenBank/DDBJ databases">
        <title>Bacillus phenotypic plasticity.</title>
        <authorList>
            <person name="Hurtado E."/>
        </authorList>
    </citation>
    <scope>NUCLEOTIDE SEQUENCE [LARGE SCALE GENOMIC DNA]</scope>
    <source>
        <strain evidence="1 2">427</strain>
    </source>
</reference>